<accession>A0ABW1YBE1</accession>
<dbReference type="SMART" id="SM00842">
    <property type="entry name" value="FtsA"/>
    <property type="match status" value="1"/>
</dbReference>
<evidence type="ECO:0000259" key="1">
    <source>
        <dbReference type="SMART" id="SM00842"/>
    </source>
</evidence>
<dbReference type="SUPFAM" id="SSF53067">
    <property type="entry name" value="Actin-like ATPase domain"/>
    <property type="match status" value="2"/>
</dbReference>
<dbReference type="RefSeq" id="WP_380082524.1">
    <property type="nucleotide sequence ID" value="NZ_JBHSWD010000001.1"/>
</dbReference>
<proteinExistence type="predicted"/>
<sequence length="368" mass="38913">MSYLRKSQPTAIGVEIGTSSIKVVALQPGNPPTLQQAVMTPTPIGSMRDGAVVEPQAVANELKALLSASGITARHAVTAMPNQAAVTRNIMVPRMERKELDDAIRWEAERYIPYPIDEVSMDYDLLDDPKTVPEDGQMEVVIAAVPTEVVMRHIETLRLAGLEPTVVDLKSFAALRALLPGAGSEGNVKDAEVVLVLEIGASSSVIGLVRGNRLLMSRNVNVSADSFTIAIQQSFGDLDFGTAESVKTGYVVPSGMGAVAEGGDLRFSPTRVSEALRPVLIEMITEVRRSLEFYRVQSGDLVIDRVILAGGGAHLSGLAPAVGEALGLPVEVASPWANVQGNPTGSAAEHGPEFTVPLGLAMRGVNYG</sequence>
<reference evidence="3" key="1">
    <citation type="journal article" date="2019" name="Int. J. Syst. Evol. Microbiol.">
        <title>The Global Catalogue of Microorganisms (GCM) 10K type strain sequencing project: providing services to taxonomists for standard genome sequencing and annotation.</title>
        <authorList>
            <consortium name="The Broad Institute Genomics Platform"/>
            <consortium name="The Broad Institute Genome Sequencing Center for Infectious Disease"/>
            <person name="Wu L."/>
            <person name="Ma J."/>
        </authorList>
    </citation>
    <scope>NUCLEOTIDE SEQUENCE [LARGE SCALE GENOMIC DNA]</scope>
    <source>
        <strain evidence="3">CGMCC 1.15772</strain>
    </source>
</reference>
<gene>
    <name evidence="2" type="primary">pilM</name>
    <name evidence="2" type="ORF">ACFP81_05495</name>
</gene>
<organism evidence="2 3">
    <name type="scientific">Deinococcus lacus</name>
    <dbReference type="NCBI Taxonomy" id="392561"/>
    <lineage>
        <taxon>Bacteria</taxon>
        <taxon>Thermotogati</taxon>
        <taxon>Deinococcota</taxon>
        <taxon>Deinococci</taxon>
        <taxon>Deinococcales</taxon>
        <taxon>Deinococcaceae</taxon>
        <taxon>Deinococcus</taxon>
    </lineage>
</organism>
<feature type="domain" description="SHS2" evidence="1">
    <location>
        <begin position="11"/>
        <end position="178"/>
    </location>
</feature>
<evidence type="ECO:0000313" key="2">
    <source>
        <dbReference type="EMBL" id="MFC6591519.1"/>
    </source>
</evidence>
<dbReference type="Proteomes" id="UP001596297">
    <property type="component" value="Unassembled WGS sequence"/>
</dbReference>
<dbReference type="Pfam" id="PF11104">
    <property type="entry name" value="PilM_2"/>
    <property type="match status" value="1"/>
</dbReference>
<dbReference type="InterPro" id="IPR005883">
    <property type="entry name" value="PilM"/>
</dbReference>
<comment type="caution">
    <text evidence="2">The sequence shown here is derived from an EMBL/GenBank/DDBJ whole genome shotgun (WGS) entry which is preliminary data.</text>
</comment>
<dbReference type="NCBIfam" id="TIGR01175">
    <property type="entry name" value="pilM"/>
    <property type="match status" value="1"/>
</dbReference>
<evidence type="ECO:0000313" key="3">
    <source>
        <dbReference type="Proteomes" id="UP001596297"/>
    </source>
</evidence>
<dbReference type="PANTHER" id="PTHR32432:SF3">
    <property type="entry name" value="ETHANOLAMINE UTILIZATION PROTEIN EUTJ"/>
    <property type="match status" value="1"/>
</dbReference>
<name>A0ABW1YBE1_9DEIO</name>
<protein>
    <submittedName>
        <fullName evidence="2">Type IV pilus assembly protein PilM</fullName>
    </submittedName>
</protein>
<dbReference type="Gene3D" id="3.30.1490.300">
    <property type="match status" value="1"/>
</dbReference>
<dbReference type="InterPro" id="IPR050696">
    <property type="entry name" value="FtsA/MreB"/>
</dbReference>
<dbReference type="EMBL" id="JBHSWD010000001">
    <property type="protein sequence ID" value="MFC6591519.1"/>
    <property type="molecule type" value="Genomic_DNA"/>
</dbReference>
<dbReference type="PIRSF" id="PIRSF019169">
    <property type="entry name" value="PilM"/>
    <property type="match status" value="1"/>
</dbReference>
<dbReference type="InterPro" id="IPR043129">
    <property type="entry name" value="ATPase_NBD"/>
</dbReference>
<dbReference type="CDD" id="cd24049">
    <property type="entry name" value="ASKHA_NBD_PilM"/>
    <property type="match status" value="1"/>
</dbReference>
<dbReference type="InterPro" id="IPR003494">
    <property type="entry name" value="SHS2_FtsA"/>
</dbReference>
<dbReference type="PANTHER" id="PTHR32432">
    <property type="entry name" value="CELL DIVISION PROTEIN FTSA-RELATED"/>
    <property type="match status" value="1"/>
</dbReference>
<dbReference type="Gene3D" id="3.30.420.40">
    <property type="match status" value="2"/>
</dbReference>
<keyword evidence="3" id="KW-1185">Reference proteome</keyword>